<dbReference type="AlphaFoldDB" id="A0A9D5BQU5"/>
<dbReference type="GO" id="GO:0008270">
    <property type="term" value="F:zinc ion binding"/>
    <property type="evidence" value="ECO:0007669"/>
    <property type="project" value="UniProtKB-KW"/>
</dbReference>
<dbReference type="Proteomes" id="UP001058974">
    <property type="component" value="Chromosome 1"/>
</dbReference>
<sequence>MKHQFWPSKDAMDQLAVRVRTLGLPIESYDQHMLTFIGNRIGKAIKVDKNTLYREKGKYDRLCIQVDLTKPLIVMFDVKGRHFKVEYKGLYMLCHKCGKYGHIAEGCEVQSVKGYPEMAKTLLAQLEVMTLRLKMENNGIIKRSKDLSKNRGSRFQALIQEDLNDALEDP</sequence>
<dbReference type="PANTHER" id="PTHR31286:SF99">
    <property type="entry name" value="DUF4283 DOMAIN-CONTAINING PROTEIN"/>
    <property type="match status" value="1"/>
</dbReference>
<comment type="caution">
    <text evidence="3">The sequence shown here is derived from an EMBL/GenBank/DDBJ whole genome shotgun (WGS) entry which is preliminary data.</text>
</comment>
<dbReference type="Gramene" id="Psat01G0545100-T1">
    <property type="protein sequence ID" value="KAI5448015.1"/>
    <property type="gene ID" value="KIW84_015451"/>
</dbReference>
<name>A0A9D5BQU5_PEA</name>
<dbReference type="InterPro" id="IPR001878">
    <property type="entry name" value="Znf_CCHC"/>
</dbReference>
<feature type="domain" description="CCHC-type" evidence="2">
    <location>
        <begin position="94"/>
        <end position="107"/>
    </location>
</feature>
<keyword evidence="1" id="KW-0863">Zinc-finger</keyword>
<evidence type="ECO:0000259" key="2">
    <source>
        <dbReference type="PROSITE" id="PS50158"/>
    </source>
</evidence>
<evidence type="ECO:0000313" key="4">
    <source>
        <dbReference type="Proteomes" id="UP001058974"/>
    </source>
</evidence>
<dbReference type="EMBL" id="JAMSHJ010000001">
    <property type="protein sequence ID" value="KAI5448015.1"/>
    <property type="molecule type" value="Genomic_DNA"/>
</dbReference>
<organism evidence="3 4">
    <name type="scientific">Pisum sativum</name>
    <name type="common">Garden pea</name>
    <name type="synonym">Lathyrus oleraceus</name>
    <dbReference type="NCBI Taxonomy" id="3888"/>
    <lineage>
        <taxon>Eukaryota</taxon>
        <taxon>Viridiplantae</taxon>
        <taxon>Streptophyta</taxon>
        <taxon>Embryophyta</taxon>
        <taxon>Tracheophyta</taxon>
        <taxon>Spermatophyta</taxon>
        <taxon>Magnoliopsida</taxon>
        <taxon>eudicotyledons</taxon>
        <taxon>Gunneridae</taxon>
        <taxon>Pentapetalae</taxon>
        <taxon>rosids</taxon>
        <taxon>fabids</taxon>
        <taxon>Fabales</taxon>
        <taxon>Fabaceae</taxon>
        <taxon>Papilionoideae</taxon>
        <taxon>50 kb inversion clade</taxon>
        <taxon>NPAAA clade</taxon>
        <taxon>Hologalegina</taxon>
        <taxon>IRL clade</taxon>
        <taxon>Fabeae</taxon>
        <taxon>Lathyrus</taxon>
    </lineage>
</organism>
<dbReference type="PROSITE" id="PS50158">
    <property type="entry name" value="ZF_CCHC"/>
    <property type="match status" value="1"/>
</dbReference>
<keyword evidence="4" id="KW-1185">Reference proteome</keyword>
<accession>A0A9D5BQU5</accession>
<evidence type="ECO:0000313" key="3">
    <source>
        <dbReference type="EMBL" id="KAI5448015.1"/>
    </source>
</evidence>
<dbReference type="GO" id="GO:0003676">
    <property type="term" value="F:nucleic acid binding"/>
    <property type="evidence" value="ECO:0007669"/>
    <property type="project" value="InterPro"/>
</dbReference>
<gene>
    <name evidence="3" type="ORF">KIW84_015451</name>
</gene>
<protein>
    <recommendedName>
        <fullName evidence="2">CCHC-type domain-containing protein</fullName>
    </recommendedName>
</protein>
<reference evidence="3 4" key="1">
    <citation type="journal article" date="2022" name="Nat. Genet.">
        <title>Improved pea reference genome and pan-genome highlight genomic features and evolutionary characteristics.</title>
        <authorList>
            <person name="Yang T."/>
            <person name="Liu R."/>
            <person name="Luo Y."/>
            <person name="Hu S."/>
            <person name="Wang D."/>
            <person name="Wang C."/>
            <person name="Pandey M.K."/>
            <person name="Ge S."/>
            <person name="Xu Q."/>
            <person name="Li N."/>
            <person name="Li G."/>
            <person name="Huang Y."/>
            <person name="Saxena R.K."/>
            <person name="Ji Y."/>
            <person name="Li M."/>
            <person name="Yan X."/>
            <person name="He Y."/>
            <person name="Liu Y."/>
            <person name="Wang X."/>
            <person name="Xiang C."/>
            <person name="Varshney R.K."/>
            <person name="Ding H."/>
            <person name="Gao S."/>
            <person name="Zong X."/>
        </authorList>
    </citation>
    <scope>NUCLEOTIDE SEQUENCE [LARGE SCALE GENOMIC DNA]</scope>
    <source>
        <strain evidence="3 4">cv. Zhongwan 6</strain>
    </source>
</reference>
<evidence type="ECO:0000256" key="1">
    <source>
        <dbReference type="PROSITE-ProRule" id="PRU00047"/>
    </source>
</evidence>
<keyword evidence="1" id="KW-0479">Metal-binding</keyword>
<dbReference type="PANTHER" id="PTHR31286">
    <property type="entry name" value="GLYCINE-RICH CELL WALL STRUCTURAL PROTEIN 1.8-LIKE"/>
    <property type="match status" value="1"/>
</dbReference>
<proteinExistence type="predicted"/>
<dbReference type="InterPro" id="IPR040256">
    <property type="entry name" value="At4g02000-like"/>
</dbReference>
<keyword evidence="1" id="KW-0862">Zinc</keyword>